<dbReference type="EMBL" id="JALJOV010001884">
    <property type="protein sequence ID" value="KAK9838608.1"/>
    <property type="molecule type" value="Genomic_DNA"/>
</dbReference>
<dbReference type="InterPro" id="IPR011990">
    <property type="entry name" value="TPR-like_helical_dom_sf"/>
</dbReference>
<name>A0AAW1RZ42_9CHLO</name>
<reference evidence="1 2" key="1">
    <citation type="journal article" date="2024" name="Nat. Commun.">
        <title>Phylogenomics reveals the evolutionary origins of lichenization in chlorophyte algae.</title>
        <authorList>
            <person name="Puginier C."/>
            <person name="Libourel C."/>
            <person name="Otte J."/>
            <person name="Skaloud P."/>
            <person name="Haon M."/>
            <person name="Grisel S."/>
            <person name="Petersen M."/>
            <person name="Berrin J.G."/>
            <person name="Delaux P.M."/>
            <person name="Dal Grande F."/>
            <person name="Keller J."/>
        </authorList>
    </citation>
    <scope>NUCLEOTIDE SEQUENCE [LARGE SCALE GENOMIC DNA]</scope>
    <source>
        <strain evidence="1 2">SAG 2523</strain>
    </source>
</reference>
<keyword evidence="2" id="KW-1185">Reference proteome</keyword>
<comment type="caution">
    <text evidence="1">The sequence shown here is derived from an EMBL/GenBank/DDBJ whole genome shotgun (WGS) entry which is preliminary data.</text>
</comment>
<dbReference type="Gene3D" id="1.25.40.10">
    <property type="entry name" value="Tetratricopeptide repeat domain"/>
    <property type="match status" value="1"/>
</dbReference>
<evidence type="ECO:0000313" key="2">
    <source>
        <dbReference type="Proteomes" id="UP001485043"/>
    </source>
</evidence>
<organism evidence="1 2">
    <name type="scientific">Apatococcus fuscideae</name>
    <dbReference type="NCBI Taxonomy" id="2026836"/>
    <lineage>
        <taxon>Eukaryota</taxon>
        <taxon>Viridiplantae</taxon>
        <taxon>Chlorophyta</taxon>
        <taxon>core chlorophytes</taxon>
        <taxon>Trebouxiophyceae</taxon>
        <taxon>Chlorellales</taxon>
        <taxon>Chlorellaceae</taxon>
        <taxon>Apatococcus</taxon>
    </lineage>
</organism>
<dbReference type="Proteomes" id="UP001485043">
    <property type="component" value="Unassembled WGS sequence"/>
</dbReference>
<dbReference type="AlphaFoldDB" id="A0AAW1RZ42"/>
<protein>
    <submittedName>
        <fullName evidence="1">Uncharacterized protein</fullName>
    </submittedName>
</protein>
<sequence>MRLTACCDREDDALTLIKLLARKHGSMQERTLNSVIRALAASHVDRALRILSLLKTLGLQATRHTTLVLISACAKASRSVESAALYWGLQDRGGEDALEVFDLWKVASEDTIRDASSRGLQLNCHASLQSPWRSLKHAAVTMGTSSGVSMTSVL</sequence>
<proteinExistence type="predicted"/>
<accession>A0AAW1RZ42</accession>
<evidence type="ECO:0000313" key="1">
    <source>
        <dbReference type="EMBL" id="KAK9838608.1"/>
    </source>
</evidence>
<gene>
    <name evidence="1" type="ORF">WJX84_001478</name>
</gene>